<dbReference type="HOGENOM" id="CLU_104628_0_0_9"/>
<dbReference type="InterPro" id="IPR009476">
    <property type="entry name" value="DUF1097"/>
</dbReference>
<keyword evidence="1" id="KW-0812">Transmembrane</keyword>
<protein>
    <recommendedName>
        <fullName evidence="4">DUF1097 domain-containing protein</fullName>
    </recommendedName>
</protein>
<evidence type="ECO:0000313" key="3">
    <source>
        <dbReference type="Proteomes" id="UP000003178"/>
    </source>
</evidence>
<dbReference type="AlphaFoldDB" id="B6G2B1"/>
<evidence type="ECO:0008006" key="4">
    <source>
        <dbReference type="Google" id="ProtNLM"/>
    </source>
</evidence>
<dbReference type="EMBL" id="ABWP01000090">
    <property type="protein sequence ID" value="EEA84103.1"/>
    <property type="molecule type" value="Genomic_DNA"/>
</dbReference>
<name>B6G2B1_PEPHT</name>
<dbReference type="OrthoDB" id="8588554at2"/>
<keyword evidence="3" id="KW-1185">Reference proteome</keyword>
<feature type="transmembrane region" description="Helical" evidence="1">
    <location>
        <begin position="118"/>
        <end position="140"/>
    </location>
</feature>
<feature type="transmembrane region" description="Helical" evidence="1">
    <location>
        <begin position="50"/>
        <end position="70"/>
    </location>
</feature>
<comment type="caution">
    <text evidence="2">The sequence shown here is derived from an EMBL/GenBank/DDBJ whole genome shotgun (WGS) entry which is preliminary data.</text>
</comment>
<sequence>MSKKLSNNTLSAFATALLCTIWMVIANATGLLGWAGFAGCTAYFAGPKKGVSALPLTFACVGSGVAYALISVHLGSQIDFAQIGLVFTFVTTFLMCAGGKIGIISFVPGAFMGSFSTFAAGGDFMIIPSIAAGIILGLCCDTLGKKLCAIFGSEE</sequence>
<dbReference type="Pfam" id="PF06496">
    <property type="entry name" value="DUF1097"/>
    <property type="match status" value="1"/>
</dbReference>
<proteinExistence type="predicted"/>
<accession>B6G2B1</accession>
<evidence type="ECO:0000313" key="2">
    <source>
        <dbReference type="EMBL" id="EEA84103.1"/>
    </source>
</evidence>
<reference evidence="2 3" key="1">
    <citation type="submission" date="2008-09" db="EMBL/GenBank/DDBJ databases">
        <authorList>
            <person name="Fulton L."/>
            <person name="Clifton S."/>
            <person name="Fulton B."/>
            <person name="Xu J."/>
            <person name="Minx P."/>
            <person name="Pepin K.H."/>
            <person name="Johnson M."/>
            <person name="Thiruvilangam P."/>
            <person name="Bhonagiri V."/>
            <person name="Nash W.E."/>
            <person name="Mardis E.R."/>
            <person name="Wilson R.K."/>
        </authorList>
    </citation>
    <scope>NUCLEOTIDE SEQUENCE [LARGE SCALE GENOMIC DNA]</scope>
    <source>
        <strain evidence="2 3">DSM 13275</strain>
    </source>
</reference>
<keyword evidence="1" id="KW-1133">Transmembrane helix</keyword>
<evidence type="ECO:0000256" key="1">
    <source>
        <dbReference type="SAM" id="Phobius"/>
    </source>
</evidence>
<keyword evidence="1" id="KW-0472">Membrane</keyword>
<organism evidence="2 3">
    <name type="scientific">Peptacetobacter hiranonis (strain DSM 13275 / JCM 10541 / KCTC 15199 / TO-931)</name>
    <name type="common">Clostridium hiranonis</name>
    <dbReference type="NCBI Taxonomy" id="500633"/>
    <lineage>
        <taxon>Bacteria</taxon>
        <taxon>Bacillati</taxon>
        <taxon>Bacillota</taxon>
        <taxon>Clostridia</taxon>
        <taxon>Peptostreptococcales</taxon>
        <taxon>Peptostreptococcaceae</taxon>
        <taxon>Peptacetobacter</taxon>
    </lineage>
</organism>
<dbReference type="Proteomes" id="UP000003178">
    <property type="component" value="Unassembled WGS sequence"/>
</dbReference>
<gene>
    <name evidence="2" type="ORF">CLOHIR_02273</name>
</gene>
<dbReference type="RefSeq" id="WP_006441112.1">
    <property type="nucleotide sequence ID" value="NZ_DS995362.1"/>
</dbReference>
<feature type="transmembrane region" description="Helical" evidence="1">
    <location>
        <begin position="82"/>
        <end position="106"/>
    </location>
</feature>
<reference evidence="2 3" key="2">
    <citation type="submission" date="2008-10" db="EMBL/GenBank/DDBJ databases">
        <title>Draft genome sequence of Clostridium hiranonis (DSM 13275).</title>
        <authorList>
            <person name="Sudarsanam P."/>
            <person name="Ley R."/>
            <person name="Guruge J."/>
            <person name="Turnbaugh P.J."/>
            <person name="Mahowald M."/>
            <person name="Liep D."/>
            <person name="Gordon J."/>
        </authorList>
    </citation>
    <scope>NUCLEOTIDE SEQUENCE [LARGE SCALE GENOMIC DNA]</scope>
    <source>
        <strain evidence="2 3">DSM 13275</strain>
    </source>
</reference>